<dbReference type="PANTHER" id="PTHR24082:SF507">
    <property type="entry name" value="BILE ACID RECEPTOR-RELATED"/>
    <property type="match status" value="1"/>
</dbReference>
<evidence type="ECO:0000256" key="1">
    <source>
        <dbReference type="ARBA" id="ARBA00022723"/>
    </source>
</evidence>
<gene>
    <name evidence="8" type="ORF">OSB1V03_LOCUS27</name>
</gene>
<dbReference type="GO" id="GO:0000978">
    <property type="term" value="F:RNA polymerase II cis-regulatory region sequence-specific DNA binding"/>
    <property type="evidence" value="ECO:0007669"/>
    <property type="project" value="TreeGrafter"/>
</dbReference>
<dbReference type="GO" id="GO:0000122">
    <property type="term" value="P:negative regulation of transcription by RNA polymerase II"/>
    <property type="evidence" value="ECO:0007669"/>
    <property type="project" value="TreeGrafter"/>
</dbReference>
<keyword evidence="9" id="KW-1185">Reference proteome</keyword>
<dbReference type="OrthoDB" id="10450780at2759"/>
<evidence type="ECO:0000256" key="2">
    <source>
        <dbReference type="ARBA" id="ARBA00022771"/>
    </source>
</evidence>
<evidence type="ECO:0000256" key="5">
    <source>
        <dbReference type="ARBA" id="ARBA00023125"/>
    </source>
</evidence>
<evidence type="ECO:0000313" key="9">
    <source>
        <dbReference type="Proteomes" id="UP000759131"/>
    </source>
</evidence>
<organism evidence="8">
    <name type="scientific">Medioppia subpectinata</name>
    <dbReference type="NCBI Taxonomy" id="1979941"/>
    <lineage>
        <taxon>Eukaryota</taxon>
        <taxon>Metazoa</taxon>
        <taxon>Ecdysozoa</taxon>
        <taxon>Arthropoda</taxon>
        <taxon>Chelicerata</taxon>
        <taxon>Arachnida</taxon>
        <taxon>Acari</taxon>
        <taxon>Acariformes</taxon>
        <taxon>Sarcoptiformes</taxon>
        <taxon>Oribatida</taxon>
        <taxon>Brachypylina</taxon>
        <taxon>Oppioidea</taxon>
        <taxon>Oppiidae</taxon>
        <taxon>Medioppia</taxon>
    </lineage>
</organism>
<reference evidence="8" key="1">
    <citation type="submission" date="2020-11" db="EMBL/GenBank/DDBJ databases">
        <authorList>
            <person name="Tran Van P."/>
        </authorList>
    </citation>
    <scope>NUCLEOTIDE SEQUENCE</scope>
</reference>
<proteinExistence type="predicted"/>
<evidence type="ECO:0000256" key="4">
    <source>
        <dbReference type="ARBA" id="ARBA00023015"/>
    </source>
</evidence>
<dbReference type="InterPro" id="IPR035500">
    <property type="entry name" value="NHR-like_dom_sf"/>
</dbReference>
<name>A0A7R9PSS9_9ACAR</name>
<dbReference type="EMBL" id="CAJPIZ010000004">
    <property type="protein sequence ID" value="CAG2099956.1"/>
    <property type="molecule type" value="Genomic_DNA"/>
</dbReference>
<sequence>MSNNTRIIPKTCLICGDKANGKEYIHSREQKKLKRENDKKAKEFSAVVSEISAVDSTTAGLTSDGNSNSTDARLSLDGLESDSMNTENTDTNIGLIERYIGGNNNNTADDMACKALAVQRLVAPVIITDYSNTLNEVEGSRLWELQNAIQFLKYPSLQLSQTIVENFVDARRIFQGNCDQETRKLVKMSKSLTTFATMCESDQLTLLKYASLEIAVMRMIAYFDFDTQYWNVISVSL</sequence>
<dbReference type="GO" id="GO:0030154">
    <property type="term" value="P:cell differentiation"/>
    <property type="evidence" value="ECO:0007669"/>
    <property type="project" value="TreeGrafter"/>
</dbReference>
<keyword evidence="5" id="KW-0238">DNA-binding</keyword>
<dbReference type="GO" id="GO:0008270">
    <property type="term" value="F:zinc ion binding"/>
    <property type="evidence" value="ECO:0007669"/>
    <property type="project" value="UniProtKB-KW"/>
</dbReference>
<keyword evidence="1" id="KW-0479">Metal-binding</keyword>
<dbReference type="SUPFAM" id="SSF48508">
    <property type="entry name" value="Nuclear receptor ligand-binding domain"/>
    <property type="match status" value="1"/>
</dbReference>
<dbReference type="AlphaFoldDB" id="A0A7R9PSS9"/>
<evidence type="ECO:0000256" key="6">
    <source>
        <dbReference type="ARBA" id="ARBA00023163"/>
    </source>
</evidence>
<protein>
    <recommendedName>
        <fullName evidence="10">NR LBD domain-containing protein</fullName>
    </recommendedName>
</protein>
<keyword evidence="3" id="KW-0862">Zinc</keyword>
<dbReference type="PANTHER" id="PTHR24082">
    <property type="entry name" value="NUCLEAR HORMONE RECEPTOR"/>
    <property type="match status" value="1"/>
</dbReference>
<evidence type="ECO:0000313" key="8">
    <source>
        <dbReference type="EMBL" id="CAD7619526.1"/>
    </source>
</evidence>
<keyword evidence="2" id="KW-0863">Zinc-finger</keyword>
<dbReference type="EMBL" id="OC854579">
    <property type="protein sequence ID" value="CAD7619526.1"/>
    <property type="molecule type" value="Genomic_DNA"/>
</dbReference>
<dbReference type="Proteomes" id="UP000759131">
    <property type="component" value="Unassembled WGS sequence"/>
</dbReference>
<accession>A0A7R9PSS9</accession>
<evidence type="ECO:0000256" key="7">
    <source>
        <dbReference type="ARBA" id="ARBA00023170"/>
    </source>
</evidence>
<dbReference type="InterPro" id="IPR050234">
    <property type="entry name" value="Nuclear_hormone_rcpt_NR1"/>
</dbReference>
<keyword evidence="4" id="KW-0805">Transcription regulation</keyword>
<keyword evidence="6" id="KW-0804">Transcription</keyword>
<keyword evidence="7" id="KW-0675">Receptor</keyword>
<evidence type="ECO:0008006" key="10">
    <source>
        <dbReference type="Google" id="ProtNLM"/>
    </source>
</evidence>
<dbReference type="GO" id="GO:0045944">
    <property type="term" value="P:positive regulation of transcription by RNA polymerase II"/>
    <property type="evidence" value="ECO:0007669"/>
    <property type="project" value="TreeGrafter"/>
</dbReference>
<dbReference type="Gene3D" id="1.10.565.10">
    <property type="entry name" value="Retinoid X Receptor"/>
    <property type="match status" value="1"/>
</dbReference>
<evidence type="ECO:0000256" key="3">
    <source>
        <dbReference type="ARBA" id="ARBA00022833"/>
    </source>
</evidence>
<dbReference type="GO" id="GO:0004879">
    <property type="term" value="F:nuclear receptor activity"/>
    <property type="evidence" value="ECO:0007669"/>
    <property type="project" value="TreeGrafter"/>
</dbReference>